<evidence type="ECO:0000256" key="2">
    <source>
        <dbReference type="ARBA" id="ARBA00009347"/>
    </source>
</evidence>
<name>A0A942STZ1_9BACI</name>
<dbReference type="PANTHER" id="PTHR48083">
    <property type="entry name" value="MEDIUM-CHAIN SPECIFIC ACYL-COA DEHYDROGENASE, MITOCHONDRIAL-RELATED"/>
    <property type="match status" value="1"/>
</dbReference>
<comment type="cofactor">
    <cofactor evidence="1 7">
        <name>FAD</name>
        <dbReference type="ChEBI" id="CHEBI:57692"/>
    </cofactor>
</comment>
<dbReference type="GO" id="GO:0033539">
    <property type="term" value="P:fatty acid beta-oxidation using acyl-CoA dehydrogenase"/>
    <property type="evidence" value="ECO:0007669"/>
    <property type="project" value="TreeGrafter"/>
</dbReference>
<dbReference type="RefSeq" id="WP_213139856.1">
    <property type="nucleotide sequence ID" value="NZ_JAGYPE020000004.1"/>
</dbReference>
<protein>
    <submittedName>
        <fullName evidence="11">Acyl-CoA dehydrogenase family protein</fullName>
    </submittedName>
</protein>
<evidence type="ECO:0000259" key="8">
    <source>
        <dbReference type="Pfam" id="PF00441"/>
    </source>
</evidence>
<accession>A0A942STZ1</accession>
<evidence type="ECO:0000256" key="5">
    <source>
        <dbReference type="ARBA" id="ARBA00022827"/>
    </source>
</evidence>
<dbReference type="SUPFAM" id="SSF56645">
    <property type="entry name" value="Acyl-CoA dehydrogenase NM domain-like"/>
    <property type="match status" value="1"/>
</dbReference>
<feature type="domain" description="Acyl-CoA dehydrogenase/oxidase C-terminal" evidence="8">
    <location>
        <begin position="238"/>
        <end position="387"/>
    </location>
</feature>
<comment type="subunit">
    <text evidence="3">Homodimer.</text>
</comment>
<feature type="domain" description="Acyl-CoA dehydrogenase/oxidase N-terminal" evidence="10">
    <location>
        <begin position="7"/>
        <end position="122"/>
    </location>
</feature>
<keyword evidence="13" id="KW-1185">Reference proteome</keyword>
<dbReference type="GO" id="GO:0050660">
    <property type="term" value="F:flavin adenine dinucleotide binding"/>
    <property type="evidence" value="ECO:0007669"/>
    <property type="project" value="InterPro"/>
</dbReference>
<dbReference type="InterPro" id="IPR013786">
    <property type="entry name" value="AcylCoA_DH/ox_N"/>
</dbReference>
<dbReference type="InterPro" id="IPR037069">
    <property type="entry name" value="AcylCoA_DH/ox_N_sf"/>
</dbReference>
<dbReference type="InterPro" id="IPR050741">
    <property type="entry name" value="Acyl-CoA_dehydrogenase"/>
</dbReference>
<feature type="domain" description="Acyl-CoA oxidase/dehydrogenase middle" evidence="9">
    <location>
        <begin position="128"/>
        <end position="226"/>
    </location>
</feature>
<keyword evidence="6 7" id="KW-0560">Oxidoreductase</keyword>
<dbReference type="InterPro" id="IPR009100">
    <property type="entry name" value="AcylCoA_DH/oxidase_NM_dom_sf"/>
</dbReference>
<dbReference type="AlphaFoldDB" id="A0A942STZ1"/>
<dbReference type="Gene3D" id="1.20.140.10">
    <property type="entry name" value="Butyryl-CoA Dehydrogenase, subunit A, domain 3"/>
    <property type="match status" value="1"/>
</dbReference>
<dbReference type="InterPro" id="IPR046373">
    <property type="entry name" value="Acyl-CoA_Oxase/DH_mid-dom_sf"/>
</dbReference>
<evidence type="ECO:0000256" key="6">
    <source>
        <dbReference type="ARBA" id="ARBA00023002"/>
    </source>
</evidence>
<evidence type="ECO:0000313" key="11">
    <source>
        <dbReference type="EMBL" id="MBS4179803.1"/>
    </source>
</evidence>
<keyword evidence="5 7" id="KW-0274">FAD</keyword>
<dbReference type="Gene3D" id="1.10.540.10">
    <property type="entry name" value="Acyl-CoA dehydrogenase/oxidase, N-terminal domain"/>
    <property type="match status" value="1"/>
</dbReference>
<evidence type="ECO:0000256" key="3">
    <source>
        <dbReference type="ARBA" id="ARBA00011738"/>
    </source>
</evidence>
<comment type="caution">
    <text evidence="11">The sequence shown here is derived from an EMBL/GenBank/DDBJ whole genome shotgun (WGS) entry which is preliminary data.</text>
</comment>
<gene>
    <name evidence="11" type="ORF">KHB02_00240</name>
    <name evidence="12" type="ORF">KHB02_003765</name>
</gene>
<proteinExistence type="inferred from homology"/>
<evidence type="ECO:0000256" key="1">
    <source>
        <dbReference type="ARBA" id="ARBA00001974"/>
    </source>
</evidence>
<evidence type="ECO:0000259" key="10">
    <source>
        <dbReference type="Pfam" id="PF02771"/>
    </source>
</evidence>
<evidence type="ECO:0000259" key="9">
    <source>
        <dbReference type="Pfam" id="PF02770"/>
    </source>
</evidence>
<dbReference type="FunFam" id="2.40.110.10:FF:000002">
    <property type="entry name" value="Acyl-CoA dehydrogenase fadE12"/>
    <property type="match status" value="1"/>
</dbReference>
<dbReference type="GO" id="GO:0003995">
    <property type="term" value="F:acyl-CoA dehydrogenase activity"/>
    <property type="evidence" value="ECO:0007669"/>
    <property type="project" value="TreeGrafter"/>
</dbReference>
<dbReference type="Gene3D" id="2.40.110.10">
    <property type="entry name" value="Butyryl-CoA Dehydrogenase, subunit A, domain 2"/>
    <property type="match status" value="1"/>
</dbReference>
<sequence>MFHFTESDEQRRMINKAEEIMEEHVFPNEKYMVPHRGLPDEILKPLQKVVKENGLWAAHLPKEYGGMGMGFVSLGLLSEVIGQSALGPYVFGSMAPDAGNAEILVHAATEEQKEKYLKPLANYDIRSCFAMTEPEVSGSDPRTLKGKAVKEGDDWVINANKWYTTGAEGAAFAIAMVVTDPDADPYHRTSLFIVDTDNPGFKIIREVPVLGDHYVGGHCEVHFHNCRVPEKSLLGKRGEGFKLAQLRLGPGRITHAMRWIGVARRSLNEMLAYALTKKDGQQRLADSQLIQNYIADCEAEIQASRLLTLHAAWKMDQGDEARKEVSLIKFYGAQVLNNVIDRAIQTLGMYGLTPNTPLESLYREARAARIYDGADEVHRMVVARQVLKEYQAKERLNEPAAVQK</sequence>
<dbReference type="GO" id="GO:0005737">
    <property type="term" value="C:cytoplasm"/>
    <property type="evidence" value="ECO:0007669"/>
    <property type="project" value="TreeGrafter"/>
</dbReference>
<dbReference type="Pfam" id="PF02770">
    <property type="entry name" value="Acyl-CoA_dh_M"/>
    <property type="match status" value="1"/>
</dbReference>
<organism evidence="11">
    <name type="scientific">Neobacillus citreus</name>
    <dbReference type="NCBI Taxonomy" id="2833578"/>
    <lineage>
        <taxon>Bacteria</taxon>
        <taxon>Bacillati</taxon>
        <taxon>Bacillota</taxon>
        <taxon>Bacilli</taxon>
        <taxon>Bacillales</taxon>
        <taxon>Bacillaceae</taxon>
        <taxon>Neobacillus</taxon>
    </lineage>
</organism>
<dbReference type="InterPro" id="IPR009075">
    <property type="entry name" value="AcylCo_DH/oxidase_C"/>
</dbReference>
<dbReference type="EMBL" id="JAGYPE020000004">
    <property type="protein sequence ID" value="MCH6264638.1"/>
    <property type="molecule type" value="Genomic_DNA"/>
</dbReference>
<dbReference type="Proteomes" id="UP000677265">
    <property type="component" value="Unassembled WGS sequence"/>
</dbReference>
<dbReference type="Pfam" id="PF02771">
    <property type="entry name" value="Acyl-CoA_dh_N"/>
    <property type="match status" value="1"/>
</dbReference>
<comment type="similarity">
    <text evidence="2 7">Belongs to the acyl-CoA dehydrogenase family.</text>
</comment>
<dbReference type="InterPro" id="IPR006091">
    <property type="entry name" value="Acyl-CoA_Oxase/DH_mid-dom"/>
</dbReference>
<evidence type="ECO:0000256" key="4">
    <source>
        <dbReference type="ARBA" id="ARBA00022630"/>
    </source>
</evidence>
<evidence type="ECO:0000313" key="13">
    <source>
        <dbReference type="Proteomes" id="UP000677265"/>
    </source>
</evidence>
<dbReference type="Pfam" id="PF00441">
    <property type="entry name" value="Acyl-CoA_dh_1"/>
    <property type="match status" value="1"/>
</dbReference>
<evidence type="ECO:0000256" key="7">
    <source>
        <dbReference type="RuleBase" id="RU362125"/>
    </source>
</evidence>
<dbReference type="PIRSF" id="PIRSF016578">
    <property type="entry name" value="HsaA"/>
    <property type="match status" value="1"/>
</dbReference>
<dbReference type="PANTHER" id="PTHR48083:SF13">
    <property type="entry name" value="ACYL-COA DEHYDROGENASE FAMILY MEMBER 11"/>
    <property type="match status" value="1"/>
</dbReference>
<dbReference type="SUPFAM" id="SSF47203">
    <property type="entry name" value="Acyl-CoA dehydrogenase C-terminal domain-like"/>
    <property type="match status" value="1"/>
</dbReference>
<evidence type="ECO:0000313" key="12">
    <source>
        <dbReference type="EMBL" id="MCH6264638.1"/>
    </source>
</evidence>
<dbReference type="InterPro" id="IPR036250">
    <property type="entry name" value="AcylCo_DH-like_C"/>
</dbReference>
<keyword evidence="4 7" id="KW-0285">Flavoprotein</keyword>
<dbReference type="EMBL" id="JAGYPE010000001">
    <property type="protein sequence ID" value="MBS4179803.1"/>
    <property type="molecule type" value="Genomic_DNA"/>
</dbReference>
<reference evidence="11" key="1">
    <citation type="submission" date="2021-05" db="EMBL/GenBank/DDBJ databases">
        <title>Novel Bacillus species.</title>
        <authorList>
            <person name="Liu G."/>
        </authorList>
    </citation>
    <scope>NUCLEOTIDE SEQUENCE</scope>
    <source>
        <strain evidence="11 13">FJAT-50051</strain>
    </source>
</reference>